<dbReference type="EMBL" id="JARKIB010000335">
    <property type="protein sequence ID" value="KAJ7713822.1"/>
    <property type="molecule type" value="Genomic_DNA"/>
</dbReference>
<keyword evidence="3" id="KW-1185">Reference proteome</keyword>
<feature type="non-terminal residue" evidence="2">
    <location>
        <position position="1"/>
    </location>
</feature>
<name>A0AAD7NPM1_9AGAR</name>
<gene>
    <name evidence="2" type="ORF">B0H16DRAFT_1516664</name>
    <name evidence="1" type="ORF">B0H16DRAFT_1619964</name>
</gene>
<accession>A0AAD7NPM1</accession>
<evidence type="ECO:0000313" key="3">
    <source>
        <dbReference type="Proteomes" id="UP001215598"/>
    </source>
</evidence>
<proteinExistence type="predicted"/>
<dbReference type="EMBL" id="JARKIB010000017">
    <property type="protein sequence ID" value="KAJ7769868.1"/>
    <property type="molecule type" value="Genomic_DNA"/>
</dbReference>
<dbReference type="Proteomes" id="UP001215598">
    <property type="component" value="Unassembled WGS sequence"/>
</dbReference>
<dbReference type="AlphaFoldDB" id="A0AAD7NPM1"/>
<evidence type="ECO:0000313" key="2">
    <source>
        <dbReference type="EMBL" id="KAJ7769868.1"/>
    </source>
</evidence>
<comment type="caution">
    <text evidence="2">The sequence shown here is derived from an EMBL/GenBank/DDBJ whole genome shotgun (WGS) entry which is preliminary data.</text>
</comment>
<sequence>MVESDAGGRLRPGLKGWRSTSCGAALVRGAVFFAVLSALVARGLQGKFLSAQISGGARDRRYGRARGGWRKVLGNFDALSRMGSPYIHRMRGRQSRAWGLSMRTCAPARGGRWRAGCGSRSNLGVGRWAWAHASPSRRCAVLSMGVRGVVRSLKRNRCAPVRKLQAPC</sequence>
<organism evidence="2 3">
    <name type="scientific">Mycena metata</name>
    <dbReference type="NCBI Taxonomy" id="1033252"/>
    <lineage>
        <taxon>Eukaryota</taxon>
        <taxon>Fungi</taxon>
        <taxon>Dikarya</taxon>
        <taxon>Basidiomycota</taxon>
        <taxon>Agaricomycotina</taxon>
        <taxon>Agaricomycetes</taxon>
        <taxon>Agaricomycetidae</taxon>
        <taxon>Agaricales</taxon>
        <taxon>Marasmiineae</taxon>
        <taxon>Mycenaceae</taxon>
        <taxon>Mycena</taxon>
    </lineage>
</organism>
<reference evidence="2" key="1">
    <citation type="submission" date="2023-03" db="EMBL/GenBank/DDBJ databases">
        <title>Massive genome expansion in bonnet fungi (Mycena s.s.) driven by repeated elements and novel gene families across ecological guilds.</title>
        <authorList>
            <consortium name="Lawrence Berkeley National Laboratory"/>
            <person name="Harder C.B."/>
            <person name="Miyauchi S."/>
            <person name="Viragh M."/>
            <person name="Kuo A."/>
            <person name="Thoen E."/>
            <person name="Andreopoulos B."/>
            <person name="Lu D."/>
            <person name="Skrede I."/>
            <person name="Drula E."/>
            <person name="Henrissat B."/>
            <person name="Morin E."/>
            <person name="Kohler A."/>
            <person name="Barry K."/>
            <person name="LaButti K."/>
            <person name="Morin E."/>
            <person name="Salamov A."/>
            <person name="Lipzen A."/>
            <person name="Mereny Z."/>
            <person name="Hegedus B."/>
            <person name="Baldrian P."/>
            <person name="Stursova M."/>
            <person name="Weitz H."/>
            <person name="Taylor A."/>
            <person name="Grigoriev I.V."/>
            <person name="Nagy L.G."/>
            <person name="Martin F."/>
            <person name="Kauserud H."/>
        </authorList>
    </citation>
    <scope>NUCLEOTIDE SEQUENCE</scope>
    <source>
        <strain evidence="2">CBHHK182m</strain>
    </source>
</reference>
<protein>
    <submittedName>
        <fullName evidence="2">Uncharacterized protein</fullName>
    </submittedName>
</protein>
<evidence type="ECO:0000313" key="1">
    <source>
        <dbReference type="EMBL" id="KAJ7713822.1"/>
    </source>
</evidence>